<evidence type="ECO:0000256" key="1">
    <source>
        <dbReference type="ARBA" id="ARBA00008791"/>
    </source>
</evidence>
<dbReference type="InterPro" id="IPR006015">
    <property type="entry name" value="Universal_stress_UspA"/>
</dbReference>
<organism evidence="3 4">
    <name type="scientific">Nonomuraea rosea</name>
    <dbReference type="NCBI Taxonomy" id="638574"/>
    <lineage>
        <taxon>Bacteria</taxon>
        <taxon>Bacillati</taxon>
        <taxon>Actinomycetota</taxon>
        <taxon>Actinomycetes</taxon>
        <taxon>Streptosporangiales</taxon>
        <taxon>Streptosporangiaceae</taxon>
        <taxon>Nonomuraea</taxon>
    </lineage>
</organism>
<evidence type="ECO:0000313" key="3">
    <source>
        <dbReference type="EMBL" id="GAA3560868.1"/>
    </source>
</evidence>
<dbReference type="PANTHER" id="PTHR46268">
    <property type="entry name" value="STRESS RESPONSE PROTEIN NHAX"/>
    <property type="match status" value="1"/>
</dbReference>
<accession>A0ABP6X5W7</accession>
<dbReference type="PRINTS" id="PR01438">
    <property type="entry name" value="UNVRSLSTRESS"/>
</dbReference>
<gene>
    <name evidence="3" type="ORF">GCM10022419_046890</name>
</gene>
<keyword evidence="4" id="KW-1185">Reference proteome</keyword>
<feature type="domain" description="UspA" evidence="2">
    <location>
        <begin position="138"/>
        <end position="274"/>
    </location>
</feature>
<name>A0ABP6X5W7_9ACTN</name>
<dbReference type="Gene3D" id="3.40.50.620">
    <property type="entry name" value="HUPs"/>
    <property type="match status" value="2"/>
</dbReference>
<feature type="domain" description="UspA" evidence="2">
    <location>
        <begin position="2"/>
        <end position="130"/>
    </location>
</feature>
<dbReference type="RefSeq" id="WP_345564751.1">
    <property type="nucleotide sequence ID" value="NZ_BAABDQ010000009.1"/>
</dbReference>
<dbReference type="Pfam" id="PF00582">
    <property type="entry name" value="Usp"/>
    <property type="match status" value="2"/>
</dbReference>
<reference evidence="4" key="1">
    <citation type="journal article" date="2019" name="Int. J. Syst. Evol. Microbiol.">
        <title>The Global Catalogue of Microorganisms (GCM) 10K type strain sequencing project: providing services to taxonomists for standard genome sequencing and annotation.</title>
        <authorList>
            <consortium name="The Broad Institute Genomics Platform"/>
            <consortium name="The Broad Institute Genome Sequencing Center for Infectious Disease"/>
            <person name="Wu L."/>
            <person name="Ma J."/>
        </authorList>
    </citation>
    <scope>NUCLEOTIDE SEQUENCE [LARGE SCALE GENOMIC DNA]</scope>
    <source>
        <strain evidence="4">JCM 17326</strain>
    </source>
</reference>
<proteinExistence type="inferred from homology"/>
<sequence>MMRARIVVGIDSSASSTWAVEWAAADARRRGLPLRLVHVCEQWSHGMDRSKYCAGALEAAADRARDIGGDVDVGTEMLTGNVIESLIGESVSAESLVLGSRGTGGFAGLVLGSVSLAVAGHAAGPVVIVRGPVGSENDQIVVGDDGSECSQQAMAYAIEQARARRARLLVLFAWRTPMLTPAWPAYSPLLADSFEEEAGTARERVATWREANPDVLINDDQVRGHPVAALKEAAATADLVVVGSRGLGGFASAVLGSVSHGVLHHVACPVAVVRPRGETG</sequence>
<dbReference type="PANTHER" id="PTHR46268:SF6">
    <property type="entry name" value="UNIVERSAL STRESS PROTEIN UP12"/>
    <property type="match status" value="1"/>
</dbReference>
<protein>
    <submittedName>
        <fullName evidence="3">Universal stress protein</fullName>
    </submittedName>
</protein>
<dbReference type="InterPro" id="IPR014729">
    <property type="entry name" value="Rossmann-like_a/b/a_fold"/>
</dbReference>
<evidence type="ECO:0000259" key="2">
    <source>
        <dbReference type="Pfam" id="PF00582"/>
    </source>
</evidence>
<evidence type="ECO:0000313" key="4">
    <source>
        <dbReference type="Proteomes" id="UP001500630"/>
    </source>
</evidence>
<dbReference type="Proteomes" id="UP001500630">
    <property type="component" value="Unassembled WGS sequence"/>
</dbReference>
<comment type="similarity">
    <text evidence="1">Belongs to the universal stress protein A family.</text>
</comment>
<dbReference type="EMBL" id="BAABDQ010000009">
    <property type="protein sequence ID" value="GAA3560868.1"/>
    <property type="molecule type" value="Genomic_DNA"/>
</dbReference>
<dbReference type="SUPFAM" id="SSF52402">
    <property type="entry name" value="Adenine nucleotide alpha hydrolases-like"/>
    <property type="match status" value="2"/>
</dbReference>
<dbReference type="InterPro" id="IPR006016">
    <property type="entry name" value="UspA"/>
</dbReference>
<comment type="caution">
    <text evidence="3">The sequence shown here is derived from an EMBL/GenBank/DDBJ whole genome shotgun (WGS) entry which is preliminary data.</text>
</comment>